<evidence type="ECO:0000256" key="1">
    <source>
        <dbReference type="SAM" id="MobiDB-lite"/>
    </source>
</evidence>
<proteinExistence type="predicted"/>
<reference evidence="4" key="1">
    <citation type="submission" date="2016-06" db="UniProtKB">
        <authorList>
            <consortium name="WormBaseParasite"/>
        </authorList>
    </citation>
    <scope>IDENTIFICATION</scope>
</reference>
<name>A0A183DYK4_9BILA</name>
<dbReference type="Proteomes" id="UP000271098">
    <property type="component" value="Unassembled WGS sequence"/>
</dbReference>
<dbReference type="EMBL" id="UYRT01080572">
    <property type="protein sequence ID" value="VDN22996.1"/>
    <property type="molecule type" value="Genomic_DNA"/>
</dbReference>
<reference evidence="2 3" key="2">
    <citation type="submission" date="2018-11" db="EMBL/GenBank/DDBJ databases">
        <authorList>
            <consortium name="Pathogen Informatics"/>
        </authorList>
    </citation>
    <scope>NUCLEOTIDE SEQUENCE [LARGE SCALE GENOMIC DNA]</scope>
</reference>
<organism evidence="4">
    <name type="scientific">Gongylonema pulchrum</name>
    <dbReference type="NCBI Taxonomy" id="637853"/>
    <lineage>
        <taxon>Eukaryota</taxon>
        <taxon>Metazoa</taxon>
        <taxon>Ecdysozoa</taxon>
        <taxon>Nematoda</taxon>
        <taxon>Chromadorea</taxon>
        <taxon>Rhabditida</taxon>
        <taxon>Spirurina</taxon>
        <taxon>Spiruromorpha</taxon>
        <taxon>Spiruroidea</taxon>
        <taxon>Gongylonematidae</taxon>
        <taxon>Gongylonema</taxon>
    </lineage>
</organism>
<protein>
    <submittedName>
        <fullName evidence="4">Transcription factor Sp3</fullName>
    </submittedName>
</protein>
<dbReference type="WBParaSite" id="GPUH_0001381001-mRNA-1">
    <property type="protein sequence ID" value="GPUH_0001381001-mRNA-1"/>
    <property type="gene ID" value="GPUH_0001381001"/>
</dbReference>
<evidence type="ECO:0000313" key="3">
    <source>
        <dbReference type="Proteomes" id="UP000271098"/>
    </source>
</evidence>
<accession>A0A183DYK4</accession>
<evidence type="ECO:0000313" key="4">
    <source>
        <dbReference type="WBParaSite" id="GPUH_0001381001-mRNA-1"/>
    </source>
</evidence>
<feature type="region of interest" description="Disordered" evidence="1">
    <location>
        <begin position="561"/>
        <end position="582"/>
    </location>
</feature>
<gene>
    <name evidence="2" type="ORF">GPUH_LOCUS13795</name>
</gene>
<feature type="compositionally biased region" description="Polar residues" evidence="1">
    <location>
        <begin position="571"/>
        <end position="582"/>
    </location>
</feature>
<feature type="region of interest" description="Disordered" evidence="1">
    <location>
        <begin position="656"/>
        <end position="682"/>
    </location>
</feature>
<dbReference type="AlphaFoldDB" id="A0A183DYK4"/>
<keyword evidence="3" id="KW-1185">Reference proteome</keyword>
<evidence type="ECO:0000313" key="2">
    <source>
        <dbReference type="EMBL" id="VDN22996.1"/>
    </source>
</evidence>
<sequence length="835" mass="88849">MLFPRHRFSAPFEPREQHAVRQKFWTVRREILATLCDTKVNVGALKNSIKKHLFLLIFHDKLLIHAVILFLRKVETILHKRCRLILQSHSYTMESTSAQNNNDSWNPESRPRAFTCPDQYIRPHGSISSGEQSTAPGAAASEAEAVFVTSPSAVVAQQLESRLNVAEPEVDSCYNSAEILADNSVQQMVQQIAPNKSIQNVAQIAPNCSNLSVVQVPPSDAIQKLTPVIPNGSSQNMFQVAPGGSIQNTTQIVPSDSGQGLALIVPNGSSQNLVHPGAPVQDLAKIMSNSSGQNVQVTPSGSIQNTTQIMPSGSNQGFANDSSQNVIQSGALAQIVPNGSSQNVLQVTPNGSTQVQIVSGGSSQEVALIVPNDSSQNVVQPGTLTQNLAQIMPSGSGHNIVQVTPDGSIQNTTQIVSNGSSQGVALIVPNDPNQNMVQVAPAGPIQNTARIMPNGFNQNVVQVAQDGPIQNVAETVSSGSNQNVAQVAPSAPVQNVAQIVPRNSTWDAAQFASGGPTQTVTRIMPNISSQDVMQTPLDAASQKMMKFCPQRSCQDLMQIKPGNDTFHRPTSVRSRSNSIPDSGQTKVFLRTVSSLNQQPNVANQTQLLPVAMQPPPLPVASSTSNTRATAARTACCLPSTPDVKLRRGASRVRAVQGLAKASSDSSSGPLAQPGNVGSMQNLTPVDSKLASFFESSVQSSNSDSTYSLAQLTPVDLRVLSTESLPANHSDYSNSADDFQIPRAGTYPETNLRPYRHPTAVPAQQVTDPQRAAGTSGAPVVPAQNLTVTRYAPASATRSIKIVDGDYTRITDKTVAQNGLWFCGCPEFKCGVCNEK</sequence>
<feature type="compositionally biased region" description="Polar residues" evidence="1">
    <location>
        <begin position="662"/>
        <end position="682"/>
    </location>
</feature>